<reference evidence="2 3" key="1">
    <citation type="journal article" date="2015" name="Biol. Direct">
        <title>Babela massiliensis, a representative of a widespread bacterial phylum with unusual adaptations to parasitism in amoebae.</title>
        <authorList>
            <person name="Pagnier I."/>
            <person name="Yutin N."/>
            <person name="Croce O."/>
            <person name="Makarova K.S."/>
            <person name="Wolf Y.I."/>
            <person name="Benamar S."/>
            <person name="Raoult D."/>
            <person name="Koonin E.V."/>
            <person name="La Scola B."/>
        </authorList>
    </citation>
    <scope>NUCLEOTIDE SEQUENCE [LARGE SCALE GENOMIC DNA]</scope>
    <source>
        <strain evidence="3">BABL1</strain>
    </source>
</reference>
<evidence type="ECO:0000313" key="2">
    <source>
        <dbReference type="EMBL" id="CDK30679.1"/>
    </source>
</evidence>
<accession>V6DGJ8</accession>
<dbReference type="Proteomes" id="UP000018769">
    <property type="component" value="Chromosome I"/>
</dbReference>
<sequence>MILNIYIFSKLDFIKILILNLFLINTFYPCFLSFQSSEIIYSNEQFQLFNHLPADIFLHIINYFDLEDYEYNILKEHYLAQFKATVIITKKADEALIRFYVRSLNLKNLYQMSKILGQKYKKLNHNFPHYQVLLKSYDKILLEFNNLYKEYEDFHNLFKSYFFKNKFNKFKEKFNSYVDHKILKENSSREKKINYSKALIILYSLKTDLKLLIFKKFLRSSIVLWHIFFILLSPLCLLFYDKDLTFAISTFLFISLSATLRIKNNLYPNIYQSPVDETLLEFDKIIDDVNNTIKLL</sequence>
<name>V6DGJ8_9BACT</name>
<keyword evidence="1" id="KW-0812">Transmembrane</keyword>
<evidence type="ECO:0000256" key="1">
    <source>
        <dbReference type="SAM" id="Phobius"/>
    </source>
</evidence>
<keyword evidence="3" id="KW-1185">Reference proteome</keyword>
<dbReference type="RefSeq" id="WP_023792197.1">
    <property type="nucleotide sequence ID" value="NC_023003.1"/>
</dbReference>
<protein>
    <submittedName>
        <fullName evidence="2">Uncharacterized protein</fullName>
    </submittedName>
</protein>
<dbReference type="STRING" id="673862.BABL1_gene_336"/>
<keyword evidence="1" id="KW-0472">Membrane</keyword>
<feature type="transmembrane region" description="Helical" evidence="1">
    <location>
        <begin position="222"/>
        <end position="240"/>
    </location>
</feature>
<dbReference type="HOGENOM" id="CLU_939039_0_0_7"/>
<evidence type="ECO:0000313" key="3">
    <source>
        <dbReference type="Proteomes" id="UP000018769"/>
    </source>
</evidence>
<feature type="transmembrane region" description="Helical" evidence="1">
    <location>
        <begin position="13"/>
        <end position="34"/>
    </location>
</feature>
<keyword evidence="1" id="KW-1133">Transmembrane helix</keyword>
<proteinExistence type="predicted"/>
<dbReference type="KEGG" id="dpb:BABL1_gene_336"/>
<dbReference type="AlphaFoldDB" id="V6DGJ8"/>
<organism evidence="2 3">
    <name type="scientific">Candidatus Babela massiliensis</name>
    <dbReference type="NCBI Taxonomy" id="673862"/>
    <lineage>
        <taxon>Bacteria</taxon>
        <taxon>Candidatus Babelota</taxon>
        <taxon>Candidatus Babeliae</taxon>
        <taxon>Candidatus Babeliales</taxon>
        <taxon>Candidatus Babeliaceae</taxon>
        <taxon>Candidatus Babela</taxon>
    </lineage>
</organism>
<dbReference type="EMBL" id="HG793133">
    <property type="protein sequence ID" value="CDK30679.1"/>
    <property type="molecule type" value="Genomic_DNA"/>
</dbReference>
<gene>
    <name evidence="2" type="ORF">BABL1_gene_336</name>
</gene>